<accession>A0A6P5XJK4</accession>
<dbReference type="KEGG" id="dzi:111283943"/>
<organism evidence="5 6">
    <name type="scientific">Durio zibethinus</name>
    <name type="common">Durian</name>
    <dbReference type="NCBI Taxonomy" id="66656"/>
    <lineage>
        <taxon>Eukaryota</taxon>
        <taxon>Viridiplantae</taxon>
        <taxon>Streptophyta</taxon>
        <taxon>Embryophyta</taxon>
        <taxon>Tracheophyta</taxon>
        <taxon>Spermatophyta</taxon>
        <taxon>Magnoliopsida</taxon>
        <taxon>eudicotyledons</taxon>
        <taxon>Gunneridae</taxon>
        <taxon>Pentapetalae</taxon>
        <taxon>rosids</taxon>
        <taxon>malvids</taxon>
        <taxon>Malvales</taxon>
        <taxon>Malvaceae</taxon>
        <taxon>Helicteroideae</taxon>
        <taxon>Durio</taxon>
    </lineage>
</organism>
<dbReference type="PANTHER" id="PTHR31471">
    <property type="entry name" value="OS02G0116800 PROTEIN"/>
    <property type="match status" value="1"/>
</dbReference>
<feature type="coiled-coil region" evidence="2">
    <location>
        <begin position="72"/>
        <end position="110"/>
    </location>
</feature>
<dbReference type="Pfam" id="PF03763">
    <property type="entry name" value="Remorin_C"/>
    <property type="match status" value="1"/>
</dbReference>
<feature type="domain" description="Remorin C-terminal" evidence="4">
    <location>
        <begin position="45"/>
        <end position="148"/>
    </location>
</feature>
<gene>
    <name evidence="6" type="primary">LOC111283943</name>
</gene>
<dbReference type="InterPro" id="IPR005516">
    <property type="entry name" value="Remorin_C"/>
</dbReference>
<name>A0A6P5XJK4_DURZI</name>
<dbReference type="PANTHER" id="PTHR31471:SF5">
    <property type="entry name" value="GB|AAD39278.1"/>
    <property type="match status" value="1"/>
</dbReference>
<comment type="similarity">
    <text evidence="1">Belongs to the remorin family.</text>
</comment>
<protein>
    <submittedName>
        <fullName evidence="6">Uncharacterized protein LOC111283943</fullName>
    </submittedName>
</protein>
<dbReference type="Proteomes" id="UP000515121">
    <property type="component" value="Unplaced"/>
</dbReference>
<feature type="compositionally biased region" description="Polar residues" evidence="3">
    <location>
        <begin position="1"/>
        <end position="24"/>
    </location>
</feature>
<dbReference type="RefSeq" id="XP_022728378.1">
    <property type="nucleotide sequence ID" value="XM_022872643.1"/>
</dbReference>
<dbReference type="GeneID" id="111283943"/>
<reference evidence="6" key="1">
    <citation type="submission" date="2025-08" db="UniProtKB">
        <authorList>
            <consortium name="RefSeq"/>
        </authorList>
    </citation>
    <scope>IDENTIFICATION</scope>
    <source>
        <tissue evidence="6">Fruit stalk</tissue>
    </source>
</reference>
<feature type="region of interest" description="Disordered" evidence="3">
    <location>
        <begin position="1"/>
        <end position="32"/>
    </location>
</feature>
<evidence type="ECO:0000259" key="4">
    <source>
        <dbReference type="Pfam" id="PF03763"/>
    </source>
</evidence>
<evidence type="ECO:0000313" key="5">
    <source>
        <dbReference type="Proteomes" id="UP000515121"/>
    </source>
</evidence>
<keyword evidence="2" id="KW-0175">Coiled coil</keyword>
<proteinExistence type="inferred from homology"/>
<evidence type="ECO:0000313" key="6">
    <source>
        <dbReference type="RefSeq" id="XP_022728378.1"/>
    </source>
</evidence>
<dbReference type="OrthoDB" id="775261at2759"/>
<keyword evidence="5" id="KW-1185">Reference proteome</keyword>
<evidence type="ECO:0000256" key="2">
    <source>
        <dbReference type="SAM" id="Coils"/>
    </source>
</evidence>
<dbReference type="AlphaFoldDB" id="A0A6P5XJK4"/>
<evidence type="ECO:0000256" key="3">
    <source>
        <dbReference type="SAM" id="MobiDB-lite"/>
    </source>
</evidence>
<evidence type="ECO:0000256" key="1">
    <source>
        <dbReference type="ARBA" id="ARBA00005711"/>
    </source>
</evidence>
<sequence length="156" mass="18349">MEQVYSRQESTLPTSKPGRSSSARPMTMEVGDRRWKGNYSQLNVLETKADAWEKAEMEKVNKWYEKMKASILARENEKKLQAKVKMDRKKKELEQKIKRTQELYQVNIARIDHIAGGARAQVDEKRRNDELQIKRKARKIRASGKVPVTCFFFRMT</sequence>